<dbReference type="RefSeq" id="WP_047929345.1">
    <property type="nucleotide sequence ID" value="NZ_CP079880.1"/>
</dbReference>
<dbReference type="PANTHER" id="PTHR22916:SF3">
    <property type="entry name" value="UDP-GLCNAC:BETAGAL BETA-1,3-N-ACETYLGLUCOSAMINYLTRANSFERASE-LIKE PROTEIN 1"/>
    <property type="match status" value="1"/>
</dbReference>
<protein>
    <submittedName>
        <fullName evidence="2">Glycosyltransferase</fullName>
        <ecNumber evidence="2">2.4.-.-</ecNumber>
    </submittedName>
</protein>
<sequence>MTDGSGVSVVITTIGNTTFLMKSLESVVKQTYDNIQIIVVLDGENAECSTFLNKWKADNEVELCFVKNETRLGGNESRNIGIQNAIYPWVALLDDDDEWLPDKIEKQMIAIENSKNAANSICFTSVQTTDRFQRKVILPRTSYSGQEIGGYLFGTKLGRAYGFIQTSTILASRELFLKNPFTSGLPKHQDWDWVIRAVKLFNSEIIHVNLPLTVYNMNPAQSVGKVNRWRDSEKWLKSVETLISKQSRESFLLNVVIGGIAKDSNIKSEDKRELIKERIQTISLRSRFTVLYLRIKLLTLTIK</sequence>
<feature type="domain" description="Glycosyltransferase 2-like" evidence="1">
    <location>
        <begin position="8"/>
        <end position="139"/>
    </location>
</feature>
<keyword evidence="3" id="KW-1185">Reference proteome</keyword>
<dbReference type="AlphaFoldDB" id="A0AAJ1SIL4"/>
<dbReference type="SUPFAM" id="SSF53448">
    <property type="entry name" value="Nucleotide-diphospho-sugar transferases"/>
    <property type="match status" value="1"/>
</dbReference>
<evidence type="ECO:0000313" key="2">
    <source>
        <dbReference type="EMBL" id="MDP8588622.1"/>
    </source>
</evidence>
<dbReference type="InterPro" id="IPR001173">
    <property type="entry name" value="Glyco_trans_2-like"/>
</dbReference>
<keyword evidence="2" id="KW-0328">Glycosyltransferase</keyword>
<organism evidence="2 3">
    <name type="scientific">Enterococcus lactis</name>
    <dbReference type="NCBI Taxonomy" id="357441"/>
    <lineage>
        <taxon>Bacteria</taxon>
        <taxon>Bacillati</taxon>
        <taxon>Bacillota</taxon>
        <taxon>Bacilli</taxon>
        <taxon>Lactobacillales</taxon>
        <taxon>Enterococcaceae</taxon>
        <taxon>Enterococcus</taxon>
    </lineage>
</organism>
<dbReference type="EMBL" id="JAVBZS010000001">
    <property type="protein sequence ID" value="MDP8588622.1"/>
    <property type="molecule type" value="Genomic_DNA"/>
</dbReference>
<proteinExistence type="predicted"/>
<accession>A0AAJ1SIL4</accession>
<dbReference type="Gene3D" id="3.90.550.10">
    <property type="entry name" value="Spore Coat Polysaccharide Biosynthesis Protein SpsA, Chain A"/>
    <property type="match status" value="1"/>
</dbReference>
<reference evidence="2 3" key="1">
    <citation type="submission" date="2023-08" db="EMBL/GenBank/DDBJ databases">
        <title>Whole genome sequencing of Enterococcus.</title>
        <authorList>
            <person name="Kaptchouang Tchatchouang C.D."/>
            <person name="Ateba C.N."/>
        </authorList>
    </citation>
    <scope>NUCLEOTIDE SEQUENCE [LARGE SCALE GENOMIC DNA]</scope>
    <source>
        <strain evidence="2 3">ENT3_CNKT_NWU</strain>
    </source>
</reference>
<evidence type="ECO:0000259" key="1">
    <source>
        <dbReference type="Pfam" id="PF00535"/>
    </source>
</evidence>
<evidence type="ECO:0000313" key="3">
    <source>
        <dbReference type="Proteomes" id="UP001238215"/>
    </source>
</evidence>
<keyword evidence="2" id="KW-0808">Transferase</keyword>
<name>A0AAJ1SIL4_9ENTE</name>
<dbReference type="CDD" id="cd00761">
    <property type="entry name" value="Glyco_tranf_GTA_type"/>
    <property type="match status" value="1"/>
</dbReference>
<gene>
    <name evidence="2" type="ORF">RAN64_00975</name>
</gene>
<dbReference type="Pfam" id="PF00535">
    <property type="entry name" value="Glycos_transf_2"/>
    <property type="match status" value="1"/>
</dbReference>
<dbReference type="EC" id="2.4.-.-" evidence="2"/>
<dbReference type="InterPro" id="IPR029044">
    <property type="entry name" value="Nucleotide-diphossugar_trans"/>
</dbReference>
<dbReference type="GO" id="GO:0016758">
    <property type="term" value="F:hexosyltransferase activity"/>
    <property type="evidence" value="ECO:0007669"/>
    <property type="project" value="UniProtKB-ARBA"/>
</dbReference>
<comment type="caution">
    <text evidence="2">The sequence shown here is derived from an EMBL/GenBank/DDBJ whole genome shotgun (WGS) entry which is preliminary data.</text>
</comment>
<dbReference type="PANTHER" id="PTHR22916">
    <property type="entry name" value="GLYCOSYLTRANSFERASE"/>
    <property type="match status" value="1"/>
</dbReference>
<dbReference type="Proteomes" id="UP001238215">
    <property type="component" value="Unassembled WGS sequence"/>
</dbReference>
<dbReference type="GeneID" id="66497080"/>